<dbReference type="RefSeq" id="WP_107568345.1">
    <property type="nucleotide sequence ID" value="NZ_PYYB01000001.1"/>
</dbReference>
<dbReference type="Proteomes" id="UP000240739">
    <property type="component" value="Unassembled WGS sequence"/>
</dbReference>
<comment type="subcellular location">
    <subcellularLocation>
        <location evidence="1">Cell envelope</location>
    </subcellularLocation>
</comment>
<evidence type="ECO:0000313" key="7">
    <source>
        <dbReference type="EMBL" id="PTL59702.1"/>
    </source>
</evidence>
<organism evidence="7 8">
    <name type="scientific">Paraconexibacter algicola</name>
    <dbReference type="NCBI Taxonomy" id="2133960"/>
    <lineage>
        <taxon>Bacteria</taxon>
        <taxon>Bacillati</taxon>
        <taxon>Actinomycetota</taxon>
        <taxon>Thermoleophilia</taxon>
        <taxon>Solirubrobacterales</taxon>
        <taxon>Paraconexibacteraceae</taxon>
        <taxon>Paraconexibacter</taxon>
    </lineage>
</organism>
<evidence type="ECO:0000313" key="8">
    <source>
        <dbReference type="Proteomes" id="UP000240739"/>
    </source>
</evidence>
<comment type="caution">
    <text evidence="7">The sequence shown here is derived from an EMBL/GenBank/DDBJ whole genome shotgun (WGS) entry which is preliminary data.</text>
</comment>
<accession>A0A2T4UKC3</accession>
<dbReference type="PROSITE" id="PS50983">
    <property type="entry name" value="FE_B12_PBP"/>
    <property type="match status" value="1"/>
</dbReference>
<feature type="domain" description="Fe/B12 periplasmic-binding" evidence="6">
    <location>
        <begin position="62"/>
        <end position="335"/>
    </location>
</feature>
<dbReference type="InterPro" id="IPR002491">
    <property type="entry name" value="ABC_transptr_periplasmic_BD"/>
</dbReference>
<dbReference type="Gene3D" id="3.40.50.1980">
    <property type="entry name" value="Nitrogenase molybdenum iron protein domain"/>
    <property type="match status" value="2"/>
</dbReference>
<protein>
    <submittedName>
        <fullName evidence="7">Iron ABC transporter substrate-binding protein</fullName>
    </submittedName>
</protein>
<dbReference type="PROSITE" id="PS51257">
    <property type="entry name" value="PROKAR_LIPOPROTEIN"/>
    <property type="match status" value="1"/>
</dbReference>
<evidence type="ECO:0000259" key="6">
    <source>
        <dbReference type="PROSITE" id="PS50983"/>
    </source>
</evidence>
<gene>
    <name evidence="7" type="ORF">C7Y72_08580</name>
</gene>
<dbReference type="CDD" id="cd01146">
    <property type="entry name" value="FhuD"/>
    <property type="match status" value="1"/>
</dbReference>
<dbReference type="InterPro" id="IPR051313">
    <property type="entry name" value="Bact_iron-sidero_bind"/>
</dbReference>
<dbReference type="AlphaFoldDB" id="A0A2T4UKC3"/>
<evidence type="ECO:0000256" key="4">
    <source>
        <dbReference type="ARBA" id="ARBA00022729"/>
    </source>
</evidence>
<evidence type="ECO:0000256" key="1">
    <source>
        <dbReference type="ARBA" id="ARBA00004196"/>
    </source>
</evidence>
<comment type="similarity">
    <text evidence="2">Belongs to the bacterial solute-binding protein 8 family.</text>
</comment>
<evidence type="ECO:0000256" key="2">
    <source>
        <dbReference type="ARBA" id="ARBA00008814"/>
    </source>
</evidence>
<sequence>MSKVLSLLAGLALALLVLAGCGDDDPSSATGAGTVSTAAGAAFPVTITHRYGSTEIERAPERIVTVGLVEQDALLALGITPVATTEWFGDRPGAIFPWAKDEQGDAPDPTVLKSPTGAVQFEKIAALRPDLILALYADLKKTDYDKLSRIAPVVVAPKQYVPYGIPWQDVTTIVGRAVGRPAQAAELVDGVEQQLADAKAAHPEFAGRRGLVATYFEGKPYVYGPQDPRGRLLTTLGFSLPDGLQEYVGTEFGRDLSEERADLLDVDAITWLVASDKDRQVIRDRPTYRRLPVRQKGREVFLDETTTLGQAASFISVLSIPYLLDELVPQLSTAVERE</sequence>
<dbReference type="PANTHER" id="PTHR30532:SF24">
    <property type="entry name" value="FERRIC ENTEROBACTIN-BINDING PERIPLASMIC PROTEIN FEPB"/>
    <property type="match status" value="1"/>
</dbReference>
<dbReference type="GO" id="GO:0030288">
    <property type="term" value="C:outer membrane-bounded periplasmic space"/>
    <property type="evidence" value="ECO:0007669"/>
    <property type="project" value="TreeGrafter"/>
</dbReference>
<keyword evidence="8" id="KW-1185">Reference proteome</keyword>
<keyword evidence="4 5" id="KW-0732">Signal</keyword>
<feature type="chain" id="PRO_5038458457" evidence="5">
    <location>
        <begin position="20"/>
        <end position="338"/>
    </location>
</feature>
<evidence type="ECO:0000256" key="5">
    <source>
        <dbReference type="SAM" id="SignalP"/>
    </source>
</evidence>
<proteinExistence type="inferred from homology"/>
<dbReference type="PANTHER" id="PTHR30532">
    <property type="entry name" value="IRON III DICITRATE-BINDING PERIPLASMIC PROTEIN"/>
    <property type="match status" value="1"/>
</dbReference>
<dbReference type="EMBL" id="PYYB01000001">
    <property type="protein sequence ID" value="PTL59702.1"/>
    <property type="molecule type" value="Genomic_DNA"/>
</dbReference>
<evidence type="ECO:0000256" key="3">
    <source>
        <dbReference type="ARBA" id="ARBA00022448"/>
    </source>
</evidence>
<dbReference type="GO" id="GO:1901678">
    <property type="term" value="P:iron coordination entity transport"/>
    <property type="evidence" value="ECO:0007669"/>
    <property type="project" value="UniProtKB-ARBA"/>
</dbReference>
<reference evidence="7 8" key="1">
    <citation type="submission" date="2018-03" db="EMBL/GenBank/DDBJ databases">
        <title>Aquarubrobacter algicola gen. nov., sp. nov., a novel actinobacterium isolated from shallow eutrophic lake during the end of cyanobacterial harmful algal blooms.</title>
        <authorList>
            <person name="Chun S.J."/>
        </authorList>
    </citation>
    <scope>NUCLEOTIDE SEQUENCE [LARGE SCALE GENOMIC DNA]</scope>
    <source>
        <strain evidence="7 8">Seoho-28</strain>
    </source>
</reference>
<dbReference type="Pfam" id="PF01497">
    <property type="entry name" value="Peripla_BP_2"/>
    <property type="match status" value="1"/>
</dbReference>
<keyword evidence="3" id="KW-0813">Transport</keyword>
<dbReference type="SUPFAM" id="SSF53807">
    <property type="entry name" value="Helical backbone' metal receptor"/>
    <property type="match status" value="1"/>
</dbReference>
<dbReference type="OrthoDB" id="1846031at2"/>
<name>A0A2T4UKC3_9ACTN</name>
<feature type="signal peptide" evidence="5">
    <location>
        <begin position="1"/>
        <end position="19"/>
    </location>
</feature>